<evidence type="ECO:0000313" key="2">
    <source>
        <dbReference type="EMBL" id="GFO02274.1"/>
    </source>
</evidence>
<evidence type="ECO:0000256" key="1">
    <source>
        <dbReference type="SAM" id="SignalP"/>
    </source>
</evidence>
<accession>A0AAV4A6V3</accession>
<reference evidence="2 3" key="1">
    <citation type="journal article" date="2021" name="Elife">
        <title>Chloroplast acquisition without the gene transfer in kleptoplastic sea slugs, Plakobranchus ocellatus.</title>
        <authorList>
            <person name="Maeda T."/>
            <person name="Takahashi S."/>
            <person name="Yoshida T."/>
            <person name="Shimamura S."/>
            <person name="Takaki Y."/>
            <person name="Nagai Y."/>
            <person name="Toyoda A."/>
            <person name="Suzuki Y."/>
            <person name="Arimoto A."/>
            <person name="Ishii H."/>
            <person name="Satoh N."/>
            <person name="Nishiyama T."/>
            <person name="Hasebe M."/>
            <person name="Maruyama T."/>
            <person name="Minagawa J."/>
            <person name="Obokata J."/>
            <person name="Shigenobu S."/>
        </authorList>
    </citation>
    <scope>NUCLEOTIDE SEQUENCE [LARGE SCALE GENOMIC DNA]</scope>
</reference>
<dbReference type="Proteomes" id="UP000735302">
    <property type="component" value="Unassembled WGS sequence"/>
</dbReference>
<dbReference type="AlphaFoldDB" id="A0AAV4A6V3"/>
<name>A0AAV4A6V3_9GAST</name>
<comment type="caution">
    <text evidence="2">The sequence shown here is derived from an EMBL/GenBank/DDBJ whole genome shotgun (WGS) entry which is preliminary data.</text>
</comment>
<organism evidence="2 3">
    <name type="scientific">Plakobranchus ocellatus</name>
    <dbReference type="NCBI Taxonomy" id="259542"/>
    <lineage>
        <taxon>Eukaryota</taxon>
        <taxon>Metazoa</taxon>
        <taxon>Spiralia</taxon>
        <taxon>Lophotrochozoa</taxon>
        <taxon>Mollusca</taxon>
        <taxon>Gastropoda</taxon>
        <taxon>Heterobranchia</taxon>
        <taxon>Euthyneura</taxon>
        <taxon>Panpulmonata</taxon>
        <taxon>Sacoglossa</taxon>
        <taxon>Placobranchoidea</taxon>
        <taxon>Plakobranchidae</taxon>
        <taxon>Plakobranchus</taxon>
    </lineage>
</organism>
<feature type="chain" id="PRO_5043573574" evidence="1">
    <location>
        <begin position="20"/>
        <end position="115"/>
    </location>
</feature>
<keyword evidence="1" id="KW-0732">Signal</keyword>
<proteinExistence type="predicted"/>
<protein>
    <submittedName>
        <fullName evidence="2">Uncharacterized protein</fullName>
    </submittedName>
</protein>
<feature type="signal peptide" evidence="1">
    <location>
        <begin position="1"/>
        <end position="19"/>
    </location>
</feature>
<keyword evidence="3" id="KW-1185">Reference proteome</keyword>
<sequence length="115" mass="12391">MSPRKWIVLTLILLVLATALQIAGLLAPCWIYLKTTDFRVGVGLYFRVGCESSSGNNCTHPAFPASLAFGYNSDVAVALLDGDVVVVDVVTAGVCLFVFTEANLSNRFSTFLSLR</sequence>
<dbReference type="EMBL" id="BLXT01003580">
    <property type="protein sequence ID" value="GFO02274.1"/>
    <property type="molecule type" value="Genomic_DNA"/>
</dbReference>
<evidence type="ECO:0000313" key="3">
    <source>
        <dbReference type="Proteomes" id="UP000735302"/>
    </source>
</evidence>
<gene>
    <name evidence="2" type="ORF">PoB_002877900</name>
</gene>